<dbReference type="Pfam" id="PF08281">
    <property type="entry name" value="Sigma70_r4_2"/>
    <property type="match status" value="1"/>
</dbReference>
<dbReference type="Gene3D" id="1.10.10.10">
    <property type="entry name" value="Winged helix-like DNA-binding domain superfamily/Winged helix DNA-binding domain"/>
    <property type="match status" value="1"/>
</dbReference>
<sequence length="198" mass="22000">MPENQVNPINPYDRARDAGRSATGKPEEAALLARVIKGDQDAMVAIYDRYAPMIYSVALRVLKDPGEAEDIVQEILVQVWQNPASFVSERGSFGAWLVVVARNRSIDRLRRRKPSESVDEVVLPATTNLANEAERSIMLEKVRQVLVGLPTEQQKSLELAFFEGLTHTEIAAKTGDPLGTVKTRIRMALTSLRKAMQS</sequence>
<comment type="caution">
    <text evidence="8">The sequence shown here is derived from an EMBL/GenBank/DDBJ whole genome shotgun (WGS) entry which is preliminary data.</text>
</comment>
<keyword evidence="2" id="KW-0805">Transcription regulation</keyword>
<dbReference type="GO" id="GO:0016987">
    <property type="term" value="F:sigma factor activity"/>
    <property type="evidence" value="ECO:0007669"/>
    <property type="project" value="UniProtKB-KW"/>
</dbReference>
<keyword evidence="9" id="KW-1185">Reference proteome</keyword>
<dbReference type="InterPro" id="IPR013324">
    <property type="entry name" value="RNA_pol_sigma_r3/r4-like"/>
</dbReference>
<dbReference type="CDD" id="cd06171">
    <property type="entry name" value="Sigma70_r4"/>
    <property type="match status" value="1"/>
</dbReference>
<dbReference type="RefSeq" id="WP_131993722.1">
    <property type="nucleotide sequence ID" value="NZ_SMGK01000002.1"/>
</dbReference>
<proteinExistence type="inferred from homology"/>
<feature type="domain" description="RNA polymerase sigma factor 70 region 4 type 2" evidence="7">
    <location>
        <begin position="140"/>
        <end position="191"/>
    </location>
</feature>
<evidence type="ECO:0000313" key="9">
    <source>
        <dbReference type="Proteomes" id="UP000295210"/>
    </source>
</evidence>
<keyword evidence="4" id="KW-0804">Transcription</keyword>
<feature type="region of interest" description="Disordered" evidence="5">
    <location>
        <begin position="1"/>
        <end position="23"/>
    </location>
</feature>
<keyword evidence="3" id="KW-0731">Sigma factor</keyword>
<feature type="domain" description="RNA polymerase sigma-70 region 2" evidence="6">
    <location>
        <begin position="46"/>
        <end position="113"/>
    </location>
</feature>
<dbReference type="InterPro" id="IPR036388">
    <property type="entry name" value="WH-like_DNA-bd_sf"/>
</dbReference>
<evidence type="ECO:0000256" key="4">
    <source>
        <dbReference type="ARBA" id="ARBA00023163"/>
    </source>
</evidence>
<dbReference type="OrthoDB" id="9784272at2"/>
<dbReference type="SUPFAM" id="SSF88946">
    <property type="entry name" value="Sigma2 domain of RNA polymerase sigma factors"/>
    <property type="match status" value="1"/>
</dbReference>
<dbReference type="Pfam" id="PF04542">
    <property type="entry name" value="Sigma70_r2"/>
    <property type="match status" value="1"/>
</dbReference>
<evidence type="ECO:0000256" key="1">
    <source>
        <dbReference type="ARBA" id="ARBA00010641"/>
    </source>
</evidence>
<dbReference type="InterPro" id="IPR013325">
    <property type="entry name" value="RNA_pol_sigma_r2"/>
</dbReference>
<comment type="similarity">
    <text evidence="1">Belongs to the sigma-70 factor family. ECF subfamily.</text>
</comment>
<evidence type="ECO:0000256" key="2">
    <source>
        <dbReference type="ARBA" id="ARBA00023015"/>
    </source>
</evidence>
<evidence type="ECO:0000259" key="6">
    <source>
        <dbReference type="Pfam" id="PF04542"/>
    </source>
</evidence>
<dbReference type="InterPro" id="IPR007627">
    <property type="entry name" value="RNA_pol_sigma70_r2"/>
</dbReference>
<accession>A0A4R1L942</accession>
<evidence type="ECO:0000256" key="5">
    <source>
        <dbReference type="SAM" id="MobiDB-lite"/>
    </source>
</evidence>
<evidence type="ECO:0000256" key="3">
    <source>
        <dbReference type="ARBA" id="ARBA00023082"/>
    </source>
</evidence>
<dbReference type="NCBIfam" id="TIGR02937">
    <property type="entry name" value="sigma70-ECF"/>
    <property type="match status" value="1"/>
</dbReference>
<protein>
    <submittedName>
        <fullName evidence="8">RNA polymerase sigma-70 factor (ECF subfamily)</fullName>
    </submittedName>
</protein>
<dbReference type="AlphaFoldDB" id="A0A4R1L942"/>
<dbReference type="InterPro" id="IPR014284">
    <property type="entry name" value="RNA_pol_sigma-70_dom"/>
</dbReference>
<evidence type="ECO:0000313" key="8">
    <source>
        <dbReference type="EMBL" id="TCK73740.1"/>
    </source>
</evidence>
<reference evidence="8 9" key="1">
    <citation type="submission" date="2019-03" db="EMBL/GenBank/DDBJ databases">
        <title>Genomic Encyclopedia of Type Strains, Phase IV (KMG-IV): sequencing the most valuable type-strain genomes for metagenomic binning, comparative biology and taxonomic classification.</title>
        <authorList>
            <person name="Goeker M."/>
        </authorList>
    </citation>
    <scope>NUCLEOTIDE SEQUENCE [LARGE SCALE GENOMIC DNA]</scope>
    <source>
        <strain evidence="8 9">DSM 103428</strain>
    </source>
</reference>
<organism evidence="8 9">
    <name type="scientific">Acidipila rosea</name>
    <dbReference type="NCBI Taxonomy" id="768535"/>
    <lineage>
        <taxon>Bacteria</taxon>
        <taxon>Pseudomonadati</taxon>
        <taxon>Acidobacteriota</taxon>
        <taxon>Terriglobia</taxon>
        <taxon>Terriglobales</taxon>
        <taxon>Acidobacteriaceae</taxon>
        <taxon>Acidipila</taxon>
    </lineage>
</organism>
<dbReference type="Gene3D" id="1.10.1740.10">
    <property type="match status" value="1"/>
</dbReference>
<evidence type="ECO:0000259" key="7">
    <source>
        <dbReference type="Pfam" id="PF08281"/>
    </source>
</evidence>
<dbReference type="EMBL" id="SMGK01000002">
    <property type="protein sequence ID" value="TCK73740.1"/>
    <property type="molecule type" value="Genomic_DNA"/>
</dbReference>
<dbReference type="InterPro" id="IPR039425">
    <property type="entry name" value="RNA_pol_sigma-70-like"/>
</dbReference>
<dbReference type="SUPFAM" id="SSF88659">
    <property type="entry name" value="Sigma3 and sigma4 domains of RNA polymerase sigma factors"/>
    <property type="match status" value="1"/>
</dbReference>
<dbReference type="Proteomes" id="UP000295210">
    <property type="component" value="Unassembled WGS sequence"/>
</dbReference>
<dbReference type="GO" id="GO:0006352">
    <property type="term" value="P:DNA-templated transcription initiation"/>
    <property type="evidence" value="ECO:0007669"/>
    <property type="project" value="InterPro"/>
</dbReference>
<dbReference type="PANTHER" id="PTHR43133">
    <property type="entry name" value="RNA POLYMERASE ECF-TYPE SIGMA FACTO"/>
    <property type="match status" value="1"/>
</dbReference>
<gene>
    <name evidence="8" type="ORF">C7378_1354</name>
</gene>
<dbReference type="GO" id="GO:0003677">
    <property type="term" value="F:DNA binding"/>
    <property type="evidence" value="ECO:0007669"/>
    <property type="project" value="InterPro"/>
</dbReference>
<dbReference type="PANTHER" id="PTHR43133:SF62">
    <property type="entry name" value="RNA POLYMERASE SIGMA FACTOR SIGZ"/>
    <property type="match status" value="1"/>
</dbReference>
<dbReference type="InterPro" id="IPR013249">
    <property type="entry name" value="RNA_pol_sigma70_r4_t2"/>
</dbReference>
<name>A0A4R1L942_9BACT</name>